<keyword evidence="1" id="KW-0732">Signal</keyword>
<dbReference type="PANTHER" id="PTHR34512">
    <property type="entry name" value="CELL SURFACE PROTEIN"/>
    <property type="match status" value="1"/>
</dbReference>
<evidence type="ECO:0000313" key="3">
    <source>
        <dbReference type="EMBL" id="QDU22708.1"/>
    </source>
</evidence>
<evidence type="ECO:0000313" key="4">
    <source>
        <dbReference type="Proteomes" id="UP000319576"/>
    </source>
</evidence>
<dbReference type="Gene3D" id="2.40.10.480">
    <property type="match status" value="1"/>
</dbReference>
<dbReference type="KEGG" id="uli:ETAA1_46930"/>
<dbReference type="RefSeq" id="WP_145242659.1">
    <property type="nucleotide sequence ID" value="NZ_CP036273.1"/>
</dbReference>
<reference evidence="3 4" key="1">
    <citation type="submission" date="2019-02" db="EMBL/GenBank/DDBJ databases">
        <title>Deep-cultivation of Planctomycetes and their phenomic and genomic characterization uncovers novel biology.</title>
        <authorList>
            <person name="Wiegand S."/>
            <person name="Jogler M."/>
            <person name="Boedeker C."/>
            <person name="Pinto D."/>
            <person name="Vollmers J."/>
            <person name="Rivas-Marin E."/>
            <person name="Kohn T."/>
            <person name="Peeters S.H."/>
            <person name="Heuer A."/>
            <person name="Rast P."/>
            <person name="Oberbeckmann S."/>
            <person name="Bunk B."/>
            <person name="Jeske O."/>
            <person name="Meyerdierks A."/>
            <person name="Storesund J.E."/>
            <person name="Kallscheuer N."/>
            <person name="Luecker S."/>
            <person name="Lage O.M."/>
            <person name="Pohl T."/>
            <person name="Merkel B.J."/>
            <person name="Hornburger P."/>
            <person name="Mueller R.-W."/>
            <person name="Bruemmer F."/>
            <person name="Labrenz M."/>
            <person name="Spormann A.M."/>
            <person name="Op den Camp H."/>
            <person name="Overmann J."/>
            <person name="Amann R."/>
            <person name="Jetten M.S.M."/>
            <person name="Mascher T."/>
            <person name="Medema M.H."/>
            <person name="Devos D.P."/>
            <person name="Kaster A.-K."/>
            <person name="Ovreas L."/>
            <person name="Rohde M."/>
            <person name="Galperin M.Y."/>
            <person name="Jogler C."/>
        </authorList>
    </citation>
    <scope>NUCLEOTIDE SEQUENCE [LARGE SCALE GENOMIC DNA]</scope>
    <source>
        <strain evidence="3 4">ETA_A1</strain>
    </source>
</reference>
<dbReference type="InterPro" id="IPR002372">
    <property type="entry name" value="PQQ_rpt_dom"/>
</dbReference>
<dbReference type="OrthoDB" id="229752at2"/>
<protein>
    <submittedName>
        <fullName evidence="3">Outer membrane biogenesis protein BamB</fullName>
    </submittedName>
</protein>
<name>A0A517XZ12_9BACT</name>
<keyword evidence="4" id="KW-1185">Reference proteome</keyword>
<evidence type="ECO:0000256" key="1">
    <source>
        <dbReference type="SAM" id="SignalP"/>
    </source>
</evidence>
<dbReference type="Pfam" id="PF13360">
    <property type="entry name" value="PQQ_2"/>
    <property type="match status" value="1"/>
</dbReference>
<feature type="chain" id="PRO_5021970581" evidence="1">
    <location>
        <begin position="23"/>
        <end position="417"/>
    </location>
</feature>
<sequence length="417" mass="44089" precursor="true">MIRSLLACSVAVAIAGSLALRADDWPQWRGPARTGVSQETGLLKEWPKDGPPLRWKRTDIGPGYSAPAVVGGKVYLQTTAGEQEFALALDEKTGKDVWKTPIGAVGENYGVKEYLGTRATPTVDGDRLYCLSSAGQLVCLGTDGKVRWQKDLMKDFGGKVGRPPTQGWAYSESVLVDGDRVVCTPGGAKATLVALNKLTGATVWESAVPGGDAAEYASVVPVEVDGAKQYVQFLEKGVVGIDAAGGKFLWRYEKTVDKGANIITPVVQGNKVFTAGSRTGGGLVELTAASGGVTAKQVYFDKQITPSIGGAVLVDGHLYGTGGQALICVEFATGKVKWTERGVGAASLCAADGRLYVRGHAGDVALVEPSPAEYRERGRFKQPDHGKTLAWPHPVVANGGFYLRDMGVLLCYDVRAK</sequence>
<feature type="domain" description="Pyrrolo-quinoline quinone repeat" evidence="2">
    <location>
        <begin position="88"/>
        <end position="339"/>
    </location>
</feature>
<gene>
    <name evidence="3" type="ORF">ETAA1_46930</name>
</gene>
<dbReference type="InterPro" id="IPR015943">
    <property type="entry name" value="WD40/YVTN_repeat-like_dom_sf"/>
</dbReference>
<dbReference type="AlphaFoldDB" id="A0A517XZ12"/>
<organism evidence="3 4">
    <name type="scientific">Urbifossiella limnaea</name>
    <dbReference type="NCBI Taxonomy" id="2528023"/>
    <lineage>
        <taxon>Bacteria</taxon>
        <taxon>Pseudomonadati</taxon>
        <taxon>Planctomycetota</taxon>
        <taxon>Planctomycetia</taxon>
        <taxon>Gemmatales</taxon>
        <taxon>Gemmataceae</taxon>
        <taxon>Urbifossiella</taxon>
    </lineage>
</organism>
<accession>A0A517XZ12</accession>
<dbReference type="PANTHER" id="PTHR34512:SF30">
    <property type="entry name" value="OUTER MEMBRANE PROTEIN ASSEMBLY FACTOR BAMB"/>
    <property type="match status" value="1"/>
</dbReference>
<proteinExistence type="predicted"/>
<dbReference type="SUPFAM" id="SSF50998">
    <property type="entry name" value="Quinoprotein alcohol dehydrogenase-like"/>
    <property type="match status" value="1"/>
</dbReference>
<feature type="signal peptide" evidence="1">
    <location>
        <begin position="1"/>
        <end position="22"/>
    </location>
</feature>
<evidence type="ECO:0000259" key="2">
    <source>
        <dbReference type="Pfam" id="PF13360"/>
    </source>
</evidence>
<dbReference type="InterPro" id="IPR011047">
    <property type="entry name" value="Quinoprotein_ADH-like_sf"/>
</dbReference>
<dbReference type="EMBL" id="CP036273">
    <property type="protein sequence ID" value="QDU22708.1"/>
    <property type="molecule type" value="Genomic_DNA"/>
</dbReference>
<dbReference type="Gene3D" id="2.130.10.10">
    <property type="entry name" value="YVTN repeat-like/Quinoprotein amine dehydrogenase"/>
    <property type="match status" value="1"/>
</dbReference>
<dbReference type="Proteomes" id="UP000319576">
    <property type="component" value="Chromosome"/>
</dbReference>